<feature type="domain" description="J" evidence="2">
    <location>
        <begin position="66"/>
        <end position="130"/>
    </location>
</feature>
<evidence type="ECO:0000259" key="2">
    <source>
        <dbReference type="PROSITE" id="PS50076"/>
    </source>
</evidence>
<dbReference type="PANTHER" id="PTHR44137">
    <property type="entry name" value="BNAC03G44070D PROTEIN"/>
    <property type="match status" value="1"/>
</dbReference>
<dbReference type="CDD" id="cd06257">
    <property type="entry name" value="DnaJ"/>
    <property type="match status" value="1"/>
</dbReference>
<dbReference type="Pfam" id="PF11926">
    <property type="entry name" value="DUF3444"/>
    <property type="match status" value="1"/>
</dbReference>
<feature type="region of interest" description="Disordered" evidence="1">
    <location>
        <begin position="333"/>
        <end position="361"/>
    </location>
</feature>
<dbReference type="Proteomes" id="UP001415857">
    <property type="component" value="Unassembled WGS sequence"/>
</dbReference>
<sequence>MEVNKEEAIRAKETAEKRFTEKDFVGAKHCALKAQALYPGLEGISQMVATFDVYIASEVKVNGETDYYSILGLNPSADKNKVKKQYRKMAVLLHPDKNKSVGADGAFKLVSEAWTLLSDGVKRSSYDLKRNKQLSSGVQTNLSSVHTAGVTGFDNCYKSSIPQQRLDTFWTVCTSCKVQYEYLRKYLNKRLSCKNCRGTFMAVETGAAPVNGSFPYCPWSYSPGNGYGSHGFNGVTYFPTNPMFYAGNGVSGFHSGHGPEYVPNVSFQWNSISGTSTGIVDPNGSPATCIDSTYQGNGKVNRKGDKVKLAAGDKNTRKTAAVNVGSNVSIACKEPSGSKAGRPNKKRKVDVGGASRNGNEEMGLKTTSEVKLANGNTHVGLDPKLSSSSDLTTRRSSVAPAFDARKLLIDKARTEIRKKLEEIRLASAAAAAAATEAAAAAAATAAEKNAEVKTEVGKSGEATQRADLGVSGHQSGVNKTAALSITVPDPDFHDFDKDRSEECFKPKQIWALYDEEDGMPRLYCMIRQVISIEPFKIHITYLNSKTDSEFGSVNWVDSGFTKSCGNFKAWTTDIVDQVNIFSHVLRGGKAGRGGCVRIYPKSGDIWAVYRNWSPDWNRSTPDEVRHQYEMVEVLDDYSEELGVCVTPLVKLDGFKTVYHRNANKNAIRWIPRREMLRFSHQVPSCLLKGEVSNLPDGCWDLDPAATPDELLHAVTEVKAEETPNQAQQQD</sequence>
<organism evidence="3 4">
    <name type="scientific">Liquidambar formosana</name>
    <name type="common">Formosan gum</name>
    <dbReference type="NCBI Taxonomy" id="63359"/>
    <lineage>
        <taxon>Eukaryota</taxon>
        <taxon>Viridiplantae</taxon>
        <taxon>Streptophyta</taxon>
        <taxon>Embryophyta</taxon>
        <taxon>Tracheophyta</taxon>
        <taxon>Spermatophyta</taxon>
        <taxon>Magnoliopsida</taxon>
        <taxon>eudicotyledons</taxon>
        <taxon>Gunneridae</taxon>
        <taxon>Pentapetalae</taxon>
        <taxon>Saxifragales</taxon>
        <taxon>Altingiaceae</taxon>
        <taxon>Liquidambar</taxon>
    </lineage>
</organism>
<dbReference type="InterPro" id="IPR036869">
    <property type="entry name" value="J_dom_sf"/>
</dbReference>
<evidence type="ECO:0000313" key="3">
    <source>
        <dbReference type="EMBL" id="KAK9284298.1"/>
    </source>
</evidence>
<dbReference type="Pfam" id="PF00226">
    <property type="entry name" value="DnaJ"/>
    <property type="match status" value="1"/>
</dbReference>
<evidence type="ECO:0000313" key="4">
    <source>
        <dbReference type="Proteomes" id="UP001415857"/>
    </source>
</evidence>
<keyword evidence="4" id="KW-1185">Reference proteome</keyword>
<dbReference type="PROSITE" id="PS50076">
    <property type="entry name" value="DNAJ_2"/>
    <property type="match status" value="1"/>
</dbReference>
<dbReference type="PRINTS" id="PR00625">
    <property type="entry name" value="JDOMAIN"/>
</dbReference>
<proteinExistence type="predicted"/>
<dbReference type="PANTHER" id="PTHR44137:SF7">
    <property type="entry name" value="J DOMAIN-CONTAINING PROTEIN"/>
    <property type="match status" value="1"/>
</dbReference>
<dbReference type="InterPro" id="IPR024593">
    <property type="entry name" value="DUF3444"/>
</dbReference>
<protein>
    <recommendedName>
        <fullName evidence="2">J domain-containing protein</fullName>
    </recommendedName>
</protein>
<gene>
    <name evidence="3" type="ORF">L1049_023469</name>
</gene>
<dbReference type="SMART" id="SM00271">
    <property type="entry name" value="DnaJ"/>
    <property type="match status" value="1"/>
</dbReference>
<dbReference type="SUPFAM" id="SSF46565">
    <property type="entry name" value="Chaperone J-domain"/>
    <property type="match status" value="1"/>
</dbReference>
<reference evidence="3 4" key="1">
    <citation type="journal article" date="2024" name="Plant J.">
        <title>Genome sequences and population genomics reveal climatic adaptation and genomic divergence between two closely related sweetgum species.</title>
        <authorList>
            <person name="Xu W.Q."/>
            <person name="Ren C.Q."/>
            <person name="Zhang X.Y."/>
            <person name="Comes H.P."/>
            <person name="Liu X.H."/>
            <person name="Li Y.G."/>
            <person name="Kettle C.J."/>
            <person name="Jalonen R."/>
            <person name="Gaisberger H."/>
            <person name="Ma Y.Z."/>
            <person name="Qiu Y.X."/>
        </authorList>
    </citation>
    <scope>NUCLEOTIDE SEQUENCE [LARGE SCALE GENOMIC DNA]</scope>
    <source>
        <strain evidence="3">Hangzhou</strain>
    </source>
</reference>
<dbReference type="AlphaFoldDB" id="A0AAP0RSX4"/>
<dbReference type="Pfam" id="PF23551">
    <property type="entry name" value="Zn_ribbon_20"/>
    <property type="match status" value="1"/>
</dbReference>
<dbReference type="InterPro" id="IPR001623">
    <property type="entry name" value="DnaJ_domain"/>
</dbReference>
<accession>A0AAP0RSX4</accession>
<dbReference type="InterPro" id="IPR056988">
    <property type="entry name" value="Zn_ribbon_pln"/>
</dbReference>
<comment type="caution">
    <text evidence="3">The sequence shown here is derived from an EMBL/GenBank/DDBJ whole genome shotgun (WGS) entry which is preliminary data.</text>
</comment>
<dbReference type="Gene3D" id="1.10.287.110">
    <property type="entry name" value="DnaJ domain"/>
    <property type="match status" value="1"/>
</dbReference>
<evidence type="ECO:0000256" key="1">
    <source>
        <dbReference type="SAM" id="MobiDB-lite"/>
    </source>
</evidence>
<dbReference type="EMBL" id="JBBPBK010000005">
    <property type="protein sequence ID" value="KAK9284298.1"/>
    <property type="molecule type" value="Genomic_DNA"/>
</dbReference>
<name>A0AAP0RSX4_LIQFO</name>